<dbReference type="AlphaFoldDB" id="A0A1E7WBX8"/>
<organism evidence="2 3">
    <name type="scientific">Duganella phyllosphaerae</name>
    <dbReference type="NCBI Taxonomy" id="762836"/>
    <lineage>
        <taxon>Bacteria</taxon>
        <taxon>Pseudomonadati</taxon>
        <taxon>Pseudomonadota</taxon>
        <taxon>Betaproteobacteria</taxon>
        <taxon>Burkholderiales</taxon>
        <taxon>Oxalobacteraceae</taxon>
        <taxon>Telluria group</taxon>
        <taxon>Duganella</taxon>
    </lineage>
</organism>
<dbReference type="Proteomes" id="UP000175989">
    <property type="component" value="Unassembled WGS sequence"/>
</dbReference>
<sequence length="196" mass="21967">MKRPSCPFKEPPFHFENSLLMKFMKRILIGISMLLTNVVASAEPYASTEWWSYLAAYEAGPGSIRLDMKLRKIAPVEGFPHLVVTGVTYTSTQKNGLPEAGDLDRLNEISSAVVAAIAAKTPSIYAGTFTHDFEQLNYVYVRNVEGIAEVVKNVYSQRCPGCKTYTNLKNDASWSAYREFLFPNEATLKHYGLQLN</sequence>
<dbReference type="InterPro" id="IPR016097">
    <property type="entry name" value="DUF695"/>
</dbReference>
<evidence type="ECO:0000259" key="1">
    <source>
        <dbReference type="Pfam" id="PF05117"/>
    </source>
</evidence>
<gene>
    <name evidence="2" type="ORF">DUPY_46270</name>
</gene>
<comment type="caution">
    <text evidence="2">The sequence shown here is derived from an EMBL/GenBank/DDBJ whole genome shotgun (WGS) entry which is preliminary data.</text>
</comment>
<dbReference type="OrthoDB" id="8721720at2"/>
<reference evidence="3" key="1">
    <citation type="journal article" date="2016" name="Front. Microbiol.">
        <title>Molecular Keys to the Janthinobacterium and Duganella spp. Interaction with the Plant Pathogen Fusarium graminearum.</title>
        <authorList>
            <person name="Haack F.S."/>
            <person name="Poehlein A."/>
            <person name="Kroger C."/>
            <person name="Voigt C.A."/>
            <person name="Piepenbring M."/>
            <person name="Bode H.B."/>
            <person name="Daniel R."/>
            <person name="Schafer W."/>
            <person name="Streit W.R."/>
        </authorList>
    </citation>
    <scope>NUCLEOTIDE SEQUENCE [LARGE SCALE GENOMIC DNA]</scope>
    <source>
        <strain evidence="3">T54</strain>
    </source>
</reference>
<evidence type="ECO:0000313" key="3">
    <source>
        <dbReference type="Proteomes" id="UP000175989"/>
    </source>
</evidence>
<proteinExistence type="predicted"/>
<name>A0A1E7WBX8_9BURK</name>
<keyword evidence="3" id="KW-1185">Reference proteome</keyword>
<accession>A0A1E7WBX8</accession>
<dbReference type="Pfam" id="PF05117">
    <property type="entry name" value="DUF695"/>
    <property type="match status" value="1"/>
</dbReference>
<dbReference type="RefSeq" id="WP_084640866.1">
    <property type="nucleotide sequence ID" value="NZ_LROM01000134.1"/>
</dbReference>
<protein>
    <recommendedName>
        <fullName evidence="1">DUF695 domain-containing protein</fullName>
    </recommendedName>
</protein>
<dbReference type="EMBL" id="LROM01000134">
    <property type="protein sequence ID" value="OEZ94396.1"/>
    <property type="molecule type" value="Genomic_DNA"/>
</dbReference>
<evidence type="ECO:0000313" key="2">
    <source>
        <dbReference type="EMBL" id="OEZ94396.1"/>
    </source>
</evidence>
<feature type="domain" description="DUF695" evidence="1">
    <location>
        <begin position="49"/>
        <end position="182"/>
    </location>
</feature>